<gene>
    <name evidence="2" type="ORF">GCM10007874_28560</name>
</gene>
<sequence length="140" mass="14556">MDAGHFEALAMAYGGQLQCWPQKERALAQAFALTEEGKAILARAGRLDALLDGYAVPAPAAGLHARILQDGKAGLARRRRVWLWWSGFGLAGVGVAGALAGAVLVTVLAPVARPEHAVFDANTTAFGDVGPGRPAAEEDL</sequence>
<evidence type="ECO:0000313" key="3">
    <source>
        <dbReference type="Proteomes" id="UP001156882"/>
    </source>
</evidence>
<accession>A0ABQ6CHX8</accession>
<keyword evidence="1" id="KW-1133">Transmembrane helix</keyword>
<proteinExistence type="predicted"/>
<comment type="caution">
    <text evidence="2">The sequence shown here is derived from an EMBL/GenBank/DDBJ whole genome shotgun (WGS) entry which is preliminary data.</text>
</comment>
<feature type="transmembrane region" description="Helical" evidence="1">
    <location>
        <begin position="82"/>
        <end position="109"/>
    </location>
</feature>
<organism evidence="2 3">
    <name type="scientific">Labrys miyagiensis</name>
    <dbReference type="NCBI Taxonomy" id="346912"/>
    <lineage>
        <taxon>Bacteria</taxon>
        <taxon>Pseudomonadati</taxon>
        <taxon>Pseudomonadota</taxon>
        <taxon>Alphaproteobacteria</taxon>
        <taxon>Hyphomicrobiales</taxon>
        <taxon>Xanthobacteraceae</taxon>
        <taxon>Labrys</taxon>
    </lineage>
</organism>
<keyword evidence="1" id="KW-0472">Membrane</keyword>
<dbReference type="EMBL" id="BSPC01000024">
    <property type="protein sequence ID" value="GLS19839.1"/>
    <property type="molecule type" value="Genomic_DNA"/>
</dbReference>
<keyword evidence="1" id="KW-0812">Transmembrane</keyword>
<evidence type="ECO:0000256" key="1">
    <source>
        <dbReference type="SAM" id="Phobius"/>
    </source>
</evidence>
<protein>
    <submittedName>
        <fullName evidence="2">Uncharacterized protein</fullName>
    </submittedName>
</protein>
<reference evidence="3" key="1">
    <citation type="journal article" date="2019" name="Int. J. Syst. Evol. Microbiol.">
        <title>The Global Catalogue of Microorganisms (GCM) 10K type strain sequencing project: providing services to taxonomists for standard genome sequencing and annotation.</title>
        <authorList>
            <consortium name="The Broad Institute Genomics Platform"/>
            <consortium name="The Broad Institute Genome Sequencing Center for Infectious Disease"/>
            <person name="Wu L."/>
            <person name="Ma J."/>
        </authorList>
    </citation>
    <scope>NUCLEOTIDE SEQUENCE [LARGE SCALE GENOMIC DNA]</scope>
    <source>
        <strain evidence="3">NBRC 101365</strain>
    </source>
</reference>
<dbReference type="Proteomes" id="UP001156882">
    <property type="component" value="Unassembled WGS sequence"/>
</dbReference>
<evidence type="ECO:0000313" key="2">
    <source>
        <dbReference type="EMBL" id="GLS19839.1"/>
    </source>
</evidence>
<keyword evidence="3" id="KW-1185">Reference proteome</keyword>
<name>A0ABQ6CHX8_9HYPH</name>